<comment type="caution">
    <text evidence="2">The sequence shown here is derived from an EMBL/GenBank/DDBJ whole genome shotgun (WGS) entry which is preliminary data.</text>
</comment>
<dbReference type="Proteomes" id="UP001303473">
    <property type="component" value="Unassembled WGS sequence"/>
</dbReference>
<name>A0AAN6S9X1_9PEZI</name>
<proteinExistence type="predicted"/>
<organism evidence="2 3">
    <name type="scientific">Diplogelasinospora grovesii</name>
    <dbReference type="NCBI Taxonomy" id="303347"/>
    <lineage>
        <taxon>Eukaryota</taxon>
        <taxon>Fungi</taxon>
        <taxon>Dikarya</taxon>
        <taxon>Ascomycota</taxon>
        <taxon>Pezizomycotina</taxon>
        <taxon>Sordariomycetes</taxon>
        <taxon>Sordariomycetidae</taxon>
        <taxon>Sordariales</taxon>
        <taxon>Diplogelasinosporaceae</taxon>
        <taxon>Diplogelasinospora</taxon>
    </lineage>
</organism>
<feature type="compositionally biased region" description="Basic residues" evidence="1">
    <location>
        <begin position="206"/>
        <end position="216"/>
    </location>
</feature>
<keyword evidence="3" id="KW-1185">Reference proteome</keyword>
<accession>A0AAN6S9X1</accession>
<feature type="region of interest" description="Disordered" evidence="1">
    <location>
        <begin position="163"/>
        <end position="255"/>
    </location>
</feature>
<feature type="region of interest" description="Disordered" evidence="1">
    <location>
        <begin position="1"/>
        <end position="64"/>
    </location>
</feature>
<reference evidence="3" key="1">
    <citation type="journal article" date="2023" name="Mol. Phylogenet. Evol.">
        <title>Genome-scale phylogeny and comparative genomics of the fungal order Sordariales.</title>
        <authorList>
            <person name="Hensen N."/>
            <person name="Bonometti L."/>
            <person name="Westerberg I."/>
            <person name="Brannstrom I.O."/>
            <person name="Guillou S."/>
            <person name="Cros-Aarteil S."/>
            <person name="Calhoun S."/>
            <person name="Haridas S."/>
            <person name="Kuo A."/>
            <person name="Mondo S."/>
            <person name="Pangilinan J."/>
            <person name="Riley R."/>
            <person name="LaButti K."/>
            <person name="Andreopoulos B."/>
            <person name="Lipzen A."/>
            <person name="Chen C."/>
            <person name="Yan M."/>
            <person name="Daum C."/>
            <person name="Ng V."/>
            <person name="Clum A."/>
            <person name="Steindorff A."/>
            <person name="Ohm R.A."/>
            <person name="Martin F."/>
            <person name="Silar P."/>
            <person name="Natvig D.O."/>
            <person name="Lalanne C."/>
            <person name="Gautier V."/>
            <person name="Ament-Velasquez S.L."/>
            <person name="Kruys A."/>
            <person name="Hutchinson M.I."/>
            <person name="Powell A.J."/>
            <person name="Barry K."/>
            <person name="Miller A.N."/>
            <person name="Grigoriev I.V."/>
            <person name="Debuchy R."/>
            <person name="Gladieux P."/>
            <person name="Hiltunen Thoren M."/>
            <person name="Johannesson H."/>
        </authorList>
    </citation>
    <scope>NUCLEOTIDE SEQUENCE [LARGE SCALE GENOMIC DNA]</scope>
    <source>
        <strain evidence="3">CBS 340.73</strain>
    </source>
</reference>
<sequence length="569" mass="63680">MHPAPNLAEAPPKNDEPRPGQHQPASPETHVTTNGTHHHDNRGRPGEPTSPPVRKDTTSSTATNATLTSLASFASNETVGSVYSVETSPNFPTQAVFSVKDGTDVNAQRRASRRRTGPLSTVQRERAAIIRKVGACTDCRRRRVACHPNHHGMTWEQAAKKFRSHSPTMQELSPLSGRPLSPAPLNSKPVFTQDPQEMDVDISPTHQHHQHHHQHQPGRAPMNEARISRTPLPSGPRPDKPPGMPPLPGFDSFRPDLQGVANRILTNPCRSRYESVHALFLHWQDDDDQGVRTALGELANVLNNYYNYTFEIKPIPSSSNGCKNPWKWVSQELNDFLEKQDRRDCLKIIYYSGFSYLDGNREMVLARSHHAELASTIRWSYVQQILENSQSDIMVIMDCAYYPSSKPLRKEGVLELIAAAASESHTKFLNRSAFTRALTDQLRTRASQKFKQPLTVAGLHAKLLSAYPEMLKDISPEKEIVTSFPSPLYLHFSTNKYLPSIFLAPLSLGILPPVSDSPSNGSGGSQMSLTFRLSDDTINQDAWAEWFRSMPEGIREVKVEGPYRNNTFR</sequence>
<protein>
    <submittedName>
        <fullName evidence="2">Uncharacterized protein</fullName>
    </submittedName>
</protein>
<feature type="compositionally biased region" description="Pro residues" evidence="1">
    <location>
        <begin position="233"/>
        <end position="248"/>
    </location>
</feature>
<evidence type="ECO:0000313" key="2">
    <source>
        <dbReference type="EMBL" id="KAK3945408.1"/>
    </source>
</evidence>
<dbReference type="AlphaFoldDB" id="A0AAN6S9X1"/>
<evidence type="ECO:0000313" key="3">
    <source>
        <dbReference type="Proteomes" id="UP001303473"/>
    </source>
</evidence>
<gene>
    <name evidence="2" type="ORF">QBC46DRAFT_117307</name>
</gene>
<dbReference type="EMBL" id="MU853755">
    <property type="protein sequence ID" value="KAK3945408.1"/>
    <property type="molecule type" value="Genomic_DNA"/>
</dbReference>
<feature type="compositionally biased region" description="Polar residues" evidence="1">
    <location>
        <begin position="23"/>
        <end position="35"/>
    </location>
</feature>
<evidence type="ECO:0000256" key="1">
    <source>
        <dbReference type="SAM" id="MobiDB-lite"/>
    </source>
</evidence>